<evidence type="ECO:0000256" key="6">
    <source>
        <dbReference type="ARBA" id="ARBA00022692"/>
    </source>
</evidence>
<dbReference type="CDD" id="cd07991">
    <property type="entry name" value="LPLAT_LPCAT1-like"/>
    <property type="match status" value="1"/>
</dbReference>
<comment type="similarity">
    <text evidence="3">Belongs to the 1-acyl-sn-glycerol-3-phosphate acyltransferase family.</text>
</comment>
<protein>
    <recommendedName>
        <fullName evidence="15">Phospholipid/glycerol acyltransferase domain-containing protein</fullName>
    </recommendedName>
</protein>
<organism evidence="16 17">
    <name type="scientific">Pinctada imbricata</name>
    <name type="common">Atlantic pearl-oyster</name>
    <name type="synonym">Pinctada martensii</name>
    <dbReference type="NCBI Taxonomy" id="66713"/>
    <lineage>
        <taxon>Eukaryota</taxon>
        <taxon>Metazoa</taxon>
        <taxon>Spiralia</taxon>
        <taxon>Lophotrochozoa</taxon>
        <taxon>Mollusca</taxon>
        <taxon>Bivalvia</taxon>
        <taxon>Autobranchia</taxon>
        <taxon>Pteriomorphia</taxon>
        <taxon>Pterioida</taxon>
        <taxon>Pterioidea</taxon>
        <taxon>Pteriidae</taxon>
        <taxon>Pinctada</taxon>
    </lineage>
</organism>
<evidence type="ECO:0000256" key="11">
    <source>
        <dbReference type="ARBA" id="ARBA00023264"/>
    </source>
</evidence>
<evidence type="ECO:0000256" key="1">
    <source>
        <dbReference type="ARBA" id="ARBA00004370"/>
    </source>
</evidence>
<evidence type="ECO:0000256" key="10">
    <source>
        <dbReference type="ARBA" id="ARBA00023209"/>
    </source>
</evidence>
<comment type="caution">
    <text evidence="16">The sequence shown here is derived from an EMBL/GenBank/DDBJ whole genome shotgun (WGS) entry which is preliminary data.</text>
</comment>
<comment type="subcellular location">
    <subcellularLocation>
        <location evidence="1">Membrane</location>
    </subcellularLocation>
</comment>
<evidence type="ECO:0000256" key="13">
    <source>
        <dbReference type="ARBA" id="ARBA00025707"/>
    </source>
</evidence>
<sequence length="346" mass="39536">MTDLKREFHISDIMYFAKCGAEAVIEDDVTKRFTAEELRTWNFLTRTTHGHQFISARLTGLWVLGGIFRYCLLLPYRVVLLSVGLIWLFVSTAVVGCMGDSPMKRKVNQYISLMAHRILTRACSAVVTYHDRENMTKNGIVVANHTSPIDVIVLSCDNCYAMVGQRHSGFLGMVQSALARATHHVWFERSEVKDRHLVAQRLKEHVTNKNKLPILIFPEGTCINNTSVMMFKKGSFEVSDTVYPVAIKYDARFGDAFWNSSKMGMVRHVLDILTSWALVAEVWYLPPVTRKKDENAVQFANRVKKEIARKGGLVDLEWDGQLKRMKAKDSWKSKPQEDFSKIIKVD</sequence>
<evidence type="ECO:0000256" key="3">
    <source>
        <dbReference type="ARBA" id="ARBA00008655"/>
    </source>
</evidence>
<feature type="domain" description="Phospholipid/glycerol acyltransferase" evidence="15">
    <location>
        <begin position="139"/>
        <end position="250"/>
    </location>
</feature>
<dbReference type="InterPro" id="IPR002123">
    <property type="entry name" value="Plipid/glycerol_acylTrfase"/>
</dbReference>
<dbReference type="GO" id="GO:0019432">
    <property type="term" value="P:triglyceride biosynthetic process"/>
    <property type="evidence" value="ECO:0007669"/>
    <property type="project" value="TreeGrafter"/>
</dbReference>
<dbReference type="Proteomes" id="UP001186944">
    <property type="component" value="Unassembled WGS sequence"/>
</dbReference>
<keyword evidence="10" id="KW-0594">Phospholipid biosynthesis</keyword>
<dbReference type="GO" id="GO:0004366">
    <property type="term" value="F:glycerol-3-phosphate O-acyltransferase activity"/>
    <property type="evidence" value="ECO:0007669"/>
    <property type="project" value="TreeGrafter"/>
</dbReference>
<dbReference type="GO" id="GO:0008654">
    <property type="term" value="P:phospholipid biosynthetic process"/>
    <property type="evidence" value="ECO:0007669"/>
    <property type="project" value="UniProtKB-KW"/>
</dbReference>
<keyword evidence="12" id="KW-0012">Acyltransferase</keyword>
<dbReference type="PANTHER" id="PTHR23063">
    <property type="entry name" value="PHOSPHOLIPID ACYLTRANSFERASE"/>
    <property type="match status" value="1"/>
</dbReference>
<dbReference type="SMART" id="SM00563">
    <property type="entry name" value="PlsC"/>
    <property type="match status" value="1"/>
</dbReference>
<keyword evidence="17" id="KW-1185">Reference proteome</keyword>
<dbReference type="GO" id="GO:0005783">
    <property type="term" value="C:endoplasmic reticulum"/>
    <property type="evidence" value="ECO:0007669"/>
    <property type="project" value="TreeGrafter"/>
</dbReference>
<dbReference type="EMBL" id="VSWD01000008">
    <property type="protein sequence ID" value="KAK3095870.1"/>
    <property type="molecule type" value="Genomic_DNA"/>
</dbReference>
<comment type="pathway">
    <text evidence="2">Lipid metabolism.</text>
</comment>
<reference evidence="16" key="1">
    <citation type="submission" date="2019-08" db="EMBL/GenBank/DDBJ databases">
        <title>The improved chromosome-level genome for the pearl oyster Pinctada fucata martensii using PacBio sequencing and Hi-C.</title>
        <authorList>
            <person name="Zheng Z."/>
        </authorList>
    </citation>
    <scope>NUCLEOTIDE SEQUENCE</scope>
    <source>
        <strain evidence="16">ZZ-2019</strain>
        <tissue evidence="16">Adductor muscle</tissue>
    </source>
</reference>
<keyword evidence="7 14" id="KW-1133">Transmembrane helix</keyword>
<keyword evidence="6 14" id="KW-0812">Transmembrane</keyword>
<keyword evidence="5" id="KW-0808">Transferase</keyword>
<evidence type="ECO:0000256" key="12">
    <source>
        <dbReference type="ARBA" id="ARBA00023315"/>
    </source>
</evidence>
<dbReference type="InterPro" id="IPR045252">
    <property type="entry name" value="LPCAT1-like"/>
</dbReference>
<feature type="transmembrane region" description="Helical" evidence="14">
    <location>
        <begin position="78"/>
        <end position="99"/>
    </location>
</feature>
<keyword evidence="11" id="KW-1208">Phospholipid metabolism</keyword>
<evidence type="ECO:0000256" key="4">
    <source>
        <dbReference type="ARBA" id="ARBA00022516"/>
    </source>
</evidence>
<evidence type="ECO:0000256" key="8">
    <source>
        <dbReference type="ARBA" id="ARBA00023098"/>
    </source>
</evidence>
<name>A0AA88YA58_PINIB</name>
<evidence type="ECO:0000256" key="7">
    <source>
        <dbReference type="ARBA" id="ARBA00022989"/>
    </source>
</evidence>
<evidence type="ECO:0000256" key="2">
    <source>
        <dbReference type="ARBA" id="ARBA00005189"/>
    </source>
</evidence>
<evidence type="ECO:0000313" key="16">
    <source>
        <dbReference type="EMBL" id="KAK3095870.1"/>
    </source>
</evidence>
<gene>
    <name evidence="16" type="ORF">FSP39_020153</name>
</gene>
<dbReference type="PANTHER" id="PTHR23063:SF2">
    <property type="entry name" value="GLYCEROL-3-PHOSPHATE ACYLTRANSFERASE 4, ISOFORM D-RELATED"/>
    <property type="match status" value="1"/>
</dbReference>
<evidence type="ECO:0000256" key="5">
    <source>
        <dbReference type="ARBA" id="ARBA00022679"/>
    </source>
</evidence>
<dbReference type="SUPFAM" id="SSF69593">
    <property type="entry name" value="Glycerol-3-phosphate (1)-acyltransferase"/>
    <property type="match status" value="1"/>
</dbReference>
<keyword evidence="9 14" id="KW-0472">Membrane</keyword>
<keyword evidence="4" id="KW-0444">Lipid biosynthesis</keyword>
<evidence type="ECO:0000259" key="15">
    <source>
        <dbReference type="SMART" id="SM00563"/>
    </source>
</evidence>
<dbReference type="AlphaFoldDB" id="A0AA88YA58"/>
<evidence type="ECO:0000313" key="17">
    <source>
        <dbReference type="Proteomes" id="UP001186944"/>
    </source>
</evidence>
<comment type="pathway">
    <text evidence="13">Phospholipid metabolism.</text>
</comment>
<dbReference type="Pfam" id="PF01553">
    <property type="entry name" value="Acyltransferase"/>
    <property type="match status" value="1"/>
</dbReference>
<evidence type="ECO:0000256" key="9">
    <source>
        <dbReference type="ARBA" id="ARBA00023136"/>
    </source>
</evidence>
<evidence type="ECO:0000256" key="14">
    <source>
        <dbReference type="SAM" id="Phobius"/>
    </source>
</evidence>
<proteinExistence type="inferred from homology"/>
<accession>A0AA88YA58</accession>
<dbReference type="GO" id="GO:0016020">
    <property type="term" value="C:membrane"/>
    <property type="evidence" value="ECO:0007669"/>
    <property type="project" value="UniProtKB-SubCell"/>
</dbReference>
<keyword evidence="8" id="KW-0443">Lipid metabolism</keyword>